<evidence type="ECO:0000256" key="2">
    <source>
        <dbReference type="ARBA" id="ARBA00023043"/>
    </source>
</evidence>
<accession>A0AB38YPP0</accession>
<protein>
    <submittedName>
        <fullName evidence="4">Ankyrin repeat domain-containing protein</fullName>
    </submittedName>
</protein>
<evidence type="ECO:0000313" key="4">
    <source>
        <dbReference type="EMBL" id="WMS19530.1"/>
    </source>
</evidence>
<dbReference type="SMART" id="SM00248">
    <property type="entry name" value="ANK"/>
    <property type="match status" value="4"/>
</dbReference>
<proteinExistence type="predicted"/>
<dbReference type="Proteomes" id="UP001228955">
    <property type="component" value="Chromosome"/>
</dbReference>
<sequence>MEKELLCILKKYEAHPDFLGDTIKDINQAGGMDDTVLHIAARNNSLNDALVFLQNGALIDLKGDLGYTPLHYACMFGNIEMVKLLLDNGSDKNIQNEFGENAVRIAINSSSENKEKIVKLLIKNQILDKQKNETALHLNTLLLSSIENPSIDNDCFIELFSYYSNISQGEVSELFYLLQSLAKDEINIIYDFLEYISKFVKDLGVYCEFEKFLTEVKYIQERNYLEEKIRPTFPVFKVDKNNIISFDDSDNSYIFSIMQLSTKTWIEITYDDFLSILESLEWQAFTNKALLYFTPCCLKYIFSNLSKFHLYGYVVEFLYIALRNQSTIFNTTQIKLIIDFLKLIQNFNQEISVETQKKITSTIQLYS</sequence>
<dbReference type="SUPFAM" id="SSF48403">
    <property type="entry name" value="Ankyrin repeat"/>
    <property type="match status" value="1"/>
</dbReference>
<feature type="repeat" description="ANK" evidence="3">
    <location>
        <begin position="65"/>
        <end position="97"/>
    </location>
</feature>
<keyword evidence="2 3" id="KW-0040">ANK repeat</keyword>
<dbReference type="RefSeq" id="WP_004694734.1">
    <property type="nucleotide sequence ID" value="NZ_CP133463.1"/>
</dbReference>
<dbReference type="PROSITE" id="PS50088">
    <property type="entry name" value="ANK_REPEAT"/>
    <property type="match status" value="1"/>
</dbReference>
<dbReference type="AlphaFoldDB" id="A0AB38YPP0"/>
<dbReference type="Gene3D" id="1.25.40.20">
    <property type="entry name" value="Ankyrin repeat-containing domain"/>
    <property type="match status" value="1"/>
</dbReference>
<gene>
    <name evidence="4" type="ORF">RDV51_08860</name>
</gene>
<dbReference type="Pfam" id="PF12796">
    <property type="entry name" value="Ank_2"/>
    <property type="match status" value="1"/>
</dbReference>
<dbReference type="PANTHER" id="PTHR24126">
    <property type="entry name" value="ANKYRIN REPEAT, PH AND SEC7 DOMAIN CONTAINING PROTEIN SECG-RELATED"/>
    <property type="match status" value="1"/>
</dbReference>
<name>A0AB38YPP0_VEIPA</name>
<dbReference type="InterPro" id="IPR036770">
    <property type="entry name" value="Ankyrin_rpt-contain_sf"/>
</dbReference>
<keyword evidence="1" id="KW-0677">Repeat</keyword>
<reference evidence="4" key="1">
    <citation type="submission" date="2023-08" db="EMBL/GenBank/DDBJ databases">
        <title>Veillonella_parvula_DSM 2007_complete_genome_hifiasm_Zymo_Research_D6332.</title>
        <authorList>
            <person name="Damerum A."/>
        </authorList>
    </citation>
    <scope>NUCLEOTIDE SEQUENCE</scope>
    <source>
        <strain evidence="4">DSM 2007</strain>
    </source>
</reference>
<evidence type="ECO:0000313" key="5">
    <source>
        <dbReference type="Proteomes" id="UP001228955"/>
    </source>
</evidence>
<evidence type="ECO:0000256" key="1">
    <source>
        <dbReference type="ARBA" id="ARBA00022737"/>
    </source>
</evidence>
<evidence type="ECO:0000256" key="3">
    <source>
        <dbReference type="PROSITE-ProRule" id="PRU00023"/>
    </source>
</evidence>
<organism evidence="4 5">
    <name type="scientific">Veillonella parvula</name>
    <name type="common">Staphylococcus parvulus</name>
    <dbReference type="NCBI Taxonomy" id="29466"/>
    <lineage>
        <taxon>Bacteria</taxon>
        <taxon>Bacillati</taxon>
        <taxon>Bacillota</taxon>
        <taxon>Negativicutes</taxon>
        <taxon>Veillonellales</taxon>
        <taxon>Veillonellaceae</taxon>
        <taxon>Veillonella</taxon>
    </lineage>
</organism>
<dbReference type="PROSITE" id="PS50297">
    <property type="entry name" value="ANK_REP_REGION"/>
    <property type="match status" value="1"/>
</dbReference>
<dbReference type="EMBL" id="CP133463">
    <property type="protein sequence ID" value="WMS19530.1"/>
    <property type="molecule type" value="Genomic_DNA"/>
</dbReference>
<dbReference type="InterPro" id="IPR002110">
    <property type="entry name" value="Ankyrin_rpt"/>
</dbReference>